<dbReference type="Proteomes" id="UP001304243">
    <property type="component" value="Unassembled WGS sequence"/>
</dbReference>
<dbReference type="Pfam" id="PF00721">
    <property type="entry name" value="TMV_coat"/>
    <property type="match status" value="1"/>
</dbReference>
<gene>
    <name evidence="1" type="ORF">ATC70_008576</name>
</gene>
<dbReference type="SUPFAM" id="SSF47195">
    <property type="entry name" value="TMV-like viral coat proteins"/>
    <property type="match status" value="1"/>
</dbReference>
<dbReference type="InterPro" id="IPR036417">
    <property type="entry name" value="TMV-like_coat_sf"/>
</dbReference>
<organism evidence="1 2">
    <name type="scientific">Mucor velutinosus</name>
    <dbReference type="NCBI Taxonomy" id="708070"/>
    <lineage>
        <taxon>Eukaryota</taxon>
        <taxon>Fungi</taxon>
        <taxon>Fungi incertae sedis</taxon>
        <taxon>Mucoromycota</taxon>
        <taxon>Mucoromycotina</taxon>
        <taxon>Mucoromycetes</taxon>
        <taxon>Mucorales</taxon>
        <taxon>Mucorineae</taxon>
        <taxon>Mucoraceae</taxon>
        <taxon>Mucor</taxon>
    </lineage>
</organism>
<evidence type="ECO:0000313" key="2">
    <source>
        <dbReference type="Proteomes" id="UP001304243"/>
    </source>
</evidence>
<dbReference type="GeneID" id="89952262"/>
<sequence>MEDCNLSLLNEPSSFFLLLSTSLAFMVYLNWKESLFVVQVLTFKWYSVQYLLEYLDDLRLHILQQGRARKDLKTPILTSMPLPATEKRRFQGYYVNEAVGDYGYKLDEIRLKFTKLSNNGCHRMPSTSSAELDVLNMIHDMFKAIESKKDIMDQCTFEARYGLMWKTTWQDTQEHDVMACPNIFCHYYKNTVVYVSLLLGKTVCNKKLI</sequence>
<evidence type="ECO:0000313" key="1">
    <source>
        <dbReference type="EMBL" id="KAK4520441.1"/>
    </source>
</evidence>
<keyword evidence="2" id="KW-1185">Reference proteome</keyword>
<dbReference type="RefSeq" id="XP_064687107.1">
    <property type="nucleotide sequence ID" value="XM_064827823.1"/>
</dbReference>
<dbReference type="EMBL" id="JASEJX010000011">
    <property type="protein sequence ID" value="KAK4520441.1"/>
    <property type="molecule type" value="Genomic_DNA"/>
</dbReference>
<dbReference type="AlphaFoldDB" id="A0AAN7DN64"/>
<protein>
    <submittedName>
        <fullName evidence="1">Uncharacterized protein</fullName>
    </submittedName>
</protein>
<name>A0AAN7DN64_9FUNG</name>
<comment type="caution">
    <text evidence="1">The sequence shown here is derived from an EMBL/GenBank/DDBJ whole genome shotgun (WGS) entry which is preliminary data.</text>
</comment>
<dbReference type="InterPro" id="IPR001337">
    <property type="entry name" value="TMV-like_coat"/>
</dbReference>
<proteinExistence type="predicted"/>
<dbReference type="GO" id="GO:0005198">
    <property type="term" value="F:structural molecule activity"/>
    <property type="evidence" value="ECO:0007669"/>
    <property type="project" value="InterPro"/>
</dbReference>
<reference evidence="1 2" key="1">
    <citation type="submission" date="2022-11" db="EMBL/GenBank/DDBJ databases">
        <title>Mucor velutinosus strain NIH1002 WGS.</title>
        <authorList>
            <person name="Subramanian P."/>
            <person name="Mullikin J.C."/>
            <person name="Segre J.A."/>
            <person name="Zelazny A.M."/>
        </authorList>
    </citation>
    <scope>NUCLEOTIDE SEQUENCE [LARGE SCALE GENOMIC DNA]</scope>
    <source>
        <strain evidence="1 2">NIH1002</strain>
    </source>
</reference>
<accession>A0AAN7DN64</accession>